<evidence type="ECO:0000256" key="1">
    <source>
        <dbReference type="SAM" id="SignalP"/>
    </source>
</evidence>
<evidence type="ECO:0000313" key="2">
    <source>
        <dbReference type="EMBL" id="KRM33242.1"/>
    </source>
</evidence>
<proteinExistence type="predicted"/>
<dbReference type="PATRIC" id="fig|1423734.3.peg.3378"/>
<dbReference type="RefSeq" id="WP_052004703.1">
    <property type="nucleotide sequence ID" value="NZ_AZGA01000057.1"/>
</dbReference>
<keyword evidence="3" id="KW-1185">Reference proteome</keyword>
<feature type="chain" id="PRO_5009980975" evidence="1">
    <location>
        <begin position="30"/>
        <end position="227"/>
    </location>
</feature>
<dbReference type="EMBL" id="AZGA01000057">
    <property type="protein sequence ID" value="KRM33242.1"/>
    <property type="molecule type" value="Genomic_DNA"/>
</dbReference>
<reference evidence="2 3" key="1">
    <citation type="journal article" date="2015" name="Genome Announc.">
        <title>Expanding the biotechnology potential of lactobacilli through comparative genomics of 213 strains and associated genera.</title>
        <authorList>
            <person name="Sun Z."/>
            <person name="Harris H.M."/>
            <person name="McCann A."/>
            <person name="Guo C."/>
            <person name="Argimon S."/>
            <person name="Zhang W."/>
            <person name="Yang X."/>
            <person name="Jeffery I.B."/>
            <person name="Cooney J.C."/>
            <person name="Kagawa T.F."/>
            <person name="Liu W."/>
            <person name="Song Y."/>
            <person name="Salvetti E."/>
            <person name="Wrobel A."/>
            <person name="Rasinkangas P."/>
            <person name="Parkhill J."/>
            <person name="Rea M.C."/>
            <person name="O'Sullivan O."/>
            <person name="Ritari J."/>
            <person name="Douillard F.P."/>
            <person name="Paul Ross R."/>
            <person name="Yang R."/>
            <person name="Briner A.E."/>
            <person name="Felis G.E."/>
            <person name="de Vos W.M."/>
            <person name="Barrangou R."/>
            <person name="Klaenhammer T.R."/>
            <person name="Caufield P.W."/>
            <person name="Cui Y."/>
            <person name="Zhang H."/>
            <person name="O'Toole P.W."/>
        </authorList>
    </citation>
    <scope>NUCLEOTIDE SEQUENCE [LARGE SCALE GENOMIC DNA]</scope>
    <source>
        <strain evidence="2 3">DSM 18527</strain>
    </source>
</reference>
<gene>
    <name evidence="2" type="ORF">FC83_GL003326</name>
</gene>
<evidence type="ECO:0000313" key="3">
    <source>
        <dbReference type="Proteomes" id="UP000051236"/>
    </source>
</evidence>
<protein>
    <submittedName>
        <fullName evidence="2">Uncharacterized protein</fullName>
    </submittedName>
</protein>
<keyword evidence="1" id="KW-0732">Signal</keyword>
<dbReference type="Proteomes" id="UP000051236">
    <property type="component" value="Unassembled WGS sequence"/>
</dbReference>
<name>X0PEV1_9LACO</name>
<comment type="caution">
    <text evidence="2">The sequence shown here is derived from an EMBL/GenBank/DDBJ whole genome shotgun (WGS) entry which is preliminary data.</text>
</comment>
<dbReference type="AlphaFoldDB" id="X0PEV1"/>
<dbReference type="OrthoDB" id="2413656at2"/>
<sequence length="227" mass="25098">MKKMRLFVLFGISMLALLVLVGQSKPVHAATQPVDLVARYSLKDMDAKTLATIKQIDAEHDDVSTHVEGDNLVIDTMVGNGPSNEMDSKMEMNATGYKKLDFGEYIDKMDEMRNQQGHSEQQTNVIINPGSGYKGQDNGDKVLTGDYVHCDRLNGPASDHHYWKHSLPQAWIDFVGSDCYDNALAYGCYSEESVSMAACQGLDENGIGVHDCSEITPGLPMTAWFRN</sequence>
<accession>X0PEV1</accession>
<organism evidence="2 3">
    <name type="scientific">Agrilactobacillus composti DSM 18527 = JCM 14202</name>
    <dbReference type="NCBI Taxonomy" id="1423734"/>
    <lineage>
        <taxon>Bacteria</taxon>
        <taxon>Bacillati</taxon>
        <taxon>Bacillota</taxon>
        <taxon>Bacilli</taxon>
        <taxon>Lactobacillales</taxon>
        <taxon>Lactobacillaceae</taxon>
        <taxon>Agrilactobacillus</taxon>
    </lineage>
</organism>
<dbReference type="eggNOG" id="ENOG5032HZC">
    <property type="taxonomic scope" value="Bacteria"/>
</dbReference>
<dbReference type="STRING" id="1423734.FC83_GL003326"/>
<feature type="signal peptide" evidence="1">
    <location>
        <begin position="1"/>
        <end position="29"/>
    </location>
</feature>